<protein>
    <submittedName>
        <fullName evidence="5">Potassium channel protein</fullName>
    </submittedName>
</protein>
<feature type="domain" description="RCK N-terminal" evidence="3">
    <location>
        <begin position="126"/>
        <end position="240"/>
    </location>
</feature>
<keyword evidence="6" id="KW-1185">Reference proteome</keyword>
<keyword evidence="5" id="KW-0813">Transport</keyword>
<accession>A0ABP8K6W2</accession>
<dbReference type="InterPro" id="IPR003148">
    <property type="entry name" value="RCK_N"/>
</dbReference>
<proteinExistence type="predicted"/>
<dbReference type="InterPro" id="IPR013099">
    <property type="entry name" value="K_chnl_dom"/>
</dbReference>
<dbReference type="PANTHER" id="PTHR43833:SF9">
    <property type="entry name" value="POTASSIUM CHANNEL PROTEIN YUGO-RELATED"/>
    <property type="match status" value="1"/>
</dbReference>
<reference evidence="6" key="1">
    <citation type="journal article" date="2019" name="Int. J. Syst. Evol. Microbiol.">
        <title>The Global Catalogue of Microorganisms (GCM) 10K type strain sequencing project: providing services to taxonomists for standard genome sequencing and annotation.</title>
        <authorList>
            <consortium name="The Broad Institute Genomics Platform"/>
            <consortium name="The Broad Institute Genome Sequencing Center for Infectious Disease"/>
            <person name="Wu L."/>
            <person name="Ma J."/>
        </authorList>
    </citation>
    <scope>NUCLEOTIDE SEQUENCE [LARGE SCALE GENOMIC DNA]</scope>
    <source>
        <strain evidence="6">JCM 17809</strain>
    </source>
</reference>
<evidence type="ECO:0000256" key="1">
    <source>
        <dbReference type="ARBA" id="ARBA00004651"/>
    </source>
</evidence>
<dbReference type="InterPro" id="IPR036291">
    <property type="entry name" value="NAD(P)-bd_dom_sf"/>
</dbReference>
<dbReference type="Gene3D" id="1.10.287.70">
    <property type="match status" value="1"/>
</dbReference>
<keyword evidence="2" id="KW-1133">Transmembrane helix</keyword>
<keyword evidence="2" id="KW-0472">Membrane</keyword>
<dbReference type="GO" id="GO:0034220">
    <property type="term" value="P:monoatomic ion transmembrane transport"/>
    <property type="evidence" value="ECO:0007669"/>
    <property type="project" value="UniProtKB-KW"/>
</dbReference>
<dbReference type="RefSeq" id="WP_345203313.1">
    <property type="nucleotide sequence ID" value="NZ_BAABGM010000007.1"/>
</dbReference>
<evidence type="ECO:0000313" key="5">
    <source>
        <dbReference type="EMBL" id="GAA4401589.1"/>
    </source>
</evidence>
<name>A0ABP8K6W2_9MICO</name>
<feature type="transmembrane region" description="Helical" evidence="2">
    <location>
        <begin position="27"/>
        <end position="48"/>
    </location>
</feature>
<dbReference type="InterPro" id="IPR036721">
    <property type="entry name" value="RCK_C_sf"/>
</dbReference>
<gene>
    <name evidence="5" type="ORF">GCM10023168_11330</name>
</gene>
<keyword evidence="5" id="KW-0406">Ion transport</keyword>
<evidence type="ECO:0000259" key="3">
    <source>
        <dbReference type="PROSITE" id="PS51201"/>
    </source>
</evidence>
<evidence type="ECO:0000313" key="6">
    <source>
        <dbReference type="Proteomes" id="UP001500945"/>
    </source>
</evidence>
<feature type="domain" description="RCK C-terminal" evidence="4">
    <location>
        <begin position="263"/>
        <end position="349"/>
    </location>
</feature>
<dbReference type="SUPFAM" id="SSF51735">
    <property type="entry name" value="NAD(P)-binding Rossmann-fold domains"/>
    <property type="match status" value="1"/>
</dbReference>
<dbReference type="SUPFAM" id="SSF116726">
    <property type="entry name" value="TrkA C-terminal domain-like"/>
    <property type="match status" value="1"/>
</dbReference>
<dbReference type="PROSITE" id="PS51202">
    <property type="entry name" value="RCK_C"/>
    <property type="match status" value="1"/>
</dbReference>
<evidence type="ECO:0000256" key="2">
    <source>
        <dbReference type="SAM" id="Phobius"/>
    </source>
</evidence>
<dbReference type="InterPro" id="IPR006037">
    <property type="entry name" value="RCK_C"/>
</dbReference>
<sequence length="349" mass="37043">MATPSTSSRRRGLLLGTASGRDAIRRIAVAVTLLALVTAVGTVGYVALGFGVLDAMYQTVTTVATVGFREVRPLDDTGQVFTMVLIVLGVGTVLYNLGVLLEGVTEGHLREHLRRRRMDRDIARLRDHVIVCGYGRVGRSATRQLVDTGHAVVVVDSDASRLEGVTEPHVLGDAARDETLLEAGIEHARALICALASDAETMYATLSARALRPDLVIISRARTVDSKDKLVLAGATRAVNPQLIGGRRMASFALYADVAEFLDEVMHEDDLDFRIEQVRLGDHSPLAGRTVGEADIPGLCGAQLLAVRLPRKGAFLPTPSPGTALAPGATLIVFGSPEQVGVLRSAAGT</sequence>
<keyword evidence="5" id="KW-0407">Ion channel</keyword>
<organism evidence="5 6">
    <name type="scientific">Fodinibacter luteus</name>
    <dbReference type="NCBI Taxonomy" id="552064"/>
    <lineage>
        <taxon>Bacteria</taxon>
        <taxon>Bacillati</taxon>
        <taxon>Actinomycetota</taxon>
        <taxon>Actinomycetes</taxon>
        <taxon>Micrococcales</taxon>
        <taxon>Intrasporangiaceae</taxon>
        <taxon>Fodinibacter (ex Wang et al. 2009)</taxon>
    </lineage>
</organism>
<dbReference type="Proteomes" id="UP001500945">
    <property type="component" value="Unassembled WGS sequence"/>
</dbReference>
<dbReference type="Gene3D" id="3.40.50.720">
    <property type="entry name" value="NAD(P)-binding Rossmann-like Domain"/>
    <property type="match status" value="1"/>
</dbReference>
<dbReference type="SUPFAM" id="SSF81324">
    <property type="entry name" value="Voltage-gated potassium channels"/>
    <property type="match status" value="1"/>
</dbReference>
<dbReference type="PANTHER" id="PTHR43833">
    <property type="entry name" value="POTASSIUM CHANNEL PROTEIN 2-RELATED-RELATED"/>
    <property type="match status" value="1"/>
</dbReference>
<comment type="subcellular location">
    <subcellularLocation>
        <location evidence="1">Cell membrane</location>
        <topology evidence="1">Multi-pass membrane protein</topology>
    </subcellularLocation>
</comment>
<dbReference type="Pfam" id="PF07885">
    <property type="entry name" value="Ion_trans_2"/>
    <property type="match status" value="1"/>
</dbReference>
<dbReference type="Gene3D" id="3.30.70.1450">
    <property type="entry name" value="Regulator of K+ conductance, C-terminal domain"/>
    <property type="match status" value="1"/>
</dbReference>
<dbReference type="EMBL" id="BAABGM010000007">
    <property type="protein sequence ID" value="GAA4401589.1"/>
    <property type="molecule type" value="Genomic_DNA"/>
</dbReference>
<dbReference type="PROSITE" id="PS51201">
    <property type="entry name" value="RCK_N"/>
    <property type="match status" value="1"/>
</dbReference>
<evidence type="ECO:0000259" key="4">
    <source>
        <dbReference type="PROSITE" id="PS51202"/>
    </source>
</evidence>
<dbReference type="Pfam" id="PF02254">
    <property type="entry name" value="TrkA_N"/>
    <property type="match status" value="1"/>
</dbReference>
<keyword evidence="2" id="KW-0812">Transmembrane</keyword>
<feature type="transmembrane region" description="Helical" evidence="2">
    <location>
        <begin position="80"/>
        <end position="101"/>
    </location>
</feature>
<comment type="caution">
    <text evidence="5">The sequence shown here is derived from an EMBL/GenBank/DDBJ whole genome shotgun (WGS) entry which is preliminary data.</text>
</comment>
<dbReference type="InterPro" id="IPR050721">
    <property type="entry name" value="Trk_Ktr_HKT_K-transport"/>
</dbReference>
<dbReference type="Pfam" id="PF02080">
    <property type="entry name" value="TrkA_C"/>
    <property type="match status" value="1"/>
</dbReference>